<dbReference type="EMBL" id="SNAA01000002">
    <property type="protein sequence ID" value="TDL83516.1"/>
    <property type="molecule type" value="Genomic_DNA"/>
</dbReference>
<evidence type="ECO:0000313" key="5">
    <source>
        <dbReference type="EMBL" id="TDL83516.1"/>
    </source>
</evidence>
<sequence length="813" mass="86904">MTGFLARLGDLRAMLADRIGAAWLVVMHYHAVQARGGHGPIELCDGGAALARIDRITVRGGRTRIDGVQIAPEIRFATERDHALVRRDDAQGGRFSVDIEGALRLRWATGRSARMHAIPLAGPFGRVRNASRTSRRLAAFAWGARADLARYALRGDPAAGQRLEHALLPRPAPSPLRRVEASLFEPAPLPPRAPVDIVLPVHDALSDLRHCLAALAPTLGPGDRVIAIDDASTDPEVLVVLRDWVARVPGAVLLENATNLGFVGSVNRALGMRRGDVVLLNSDAVVPEGWLDRIMAPFADGPDIASVTPLSNDAEIGSVPVICRPRRLAPGEAAAIDATLANLDWRQTLSPAPTGVGFCMALSGRWLDRAGAFDPAFGPGYGEEVDWCRRTAAMGAAHILHGGLFVEHRSGRSFGEARPALIAEGNRMIARRYPGYDRMVMRFIEDDPGAVPRLIAGVALAGQGNGPLDLFLAHDWGGGANDWLMDEVRGAVDARGAALVLRAQPRENVLAAELYSAEGRVAALVPLGALKALLAPVARRCVVYSSLVGAHDPLAAMRALLGAIHPGDRVEAVFHDYFPLCPSYNLLGHDGRFCDLPAPASCEACYRRLSAPEWVVPSNNAAWRDGWHAFMSRADAITVFAPSGKRLVTRVWPELAPRIAIQPHRLLATPERLSPPGGGGTVVGVLGNIGYPKGAAVIRDLAAHSGPDFRIVVIGKLAPGYSDPRLIVHGPYLRSEIAALGRRYGVTCWLIPSIWPETFSFALHEALATGLEVFGYDMGGQGDALRAAPNGHVVAPGTRLDPSTFDVTPALSR</sequence>
<dbReference type="RefSeq" id="WP_133395468.1">
    <property type="nucleotide sequence ID" value="NZ_SNAA01000002.1"/>
</dbReference>
<dbReference type="Gene3D" id="3.40.50.2000">
    <property type="entry name" value="Glycogen Phosphorylase B"/>
    <property type="match status" value="1"/>
</dbReference>
<name>A0A4R6ANK5_9RHOB</name>
<comment type="caution">
    <text evidence="5">The sequence shown here is derived from an EMBL/GenBank/DDBJ whole genome shotgun (WGS) entry which is preliminary data.</text>
</comment>
<evidence type="ECO:0000256" key="2">
    <source>
        <dbReference type="ARBA" id="ARBA00022676"/>
    </source>
</evidence>
<dbReference type="SUPFAM" id="SSF53448">
    <property type="entry name" value="Nucleotide-diphospho-sugar transferases"/>
    <property type="match status" value="1"/>
</dbReference>
<reference evidence="5 6" key="1">
    <citation type="submission" date="2019-03" db="EMBL/GenBank/DDBJ databases">
        <title>Primorskyibacter sp. SS33 isolated from sediments.</title>
        <authorList>
            <person name="Xunke S."/>
        </authorList>
    </citation>
    <scope>NUCLEOTIDE SEQUENCE [LARGE SCALE GENOMIC DNA]</scope>
    <source>
        <strain evidence="5 6">SS33</strain>
    </source>
</reference>
<keyword evidence="3 5" id="KW-0808">Transferase</keyword>
<dbReference type="Gene3D" id="3.90.550.10">
    <property type="entry name" value="Spore Coat Polysaccharide Biosynthesis Protein SpsA, Chain A"/>
    <property type="match status" value="1"/>
</dbReference>
<dbReference type="PANTHER" id="PTHR43179">
    <property type="entry name" value="RHAMNOSYLTRANSFERASE WBBL"/>
    <property type="match status" value="1"/>
</dbReference>
<keyword evidence="2" id="KW-0328">Glycosyltransferase</keyword>
<feature type="domain" description="Glycosyltransferase 2-like" evidence="4">
    <location>
        <begin position="197"/>
        <end position="315"/>
    </location>
</feature>
<organism evidence="5 6">
    <name type="scientific">Palleronia sediminis</name>
    <dbReference type="NCBI Taxonomy" id="2547833"/>
    <lineage>
        <taxon>Bacteria</taxon>
        <taxon>Pseudomonadati</taxon>
        <taxon>Pseudomonadota</taxon>
        <taxon>Alphaproteobacteria</taxon>
        <taxon>Rhodobacterales</taxon>
        <taxon>Roseobacteraceae</taxon>
        <taxon>Palleronia</taxon>
    </lineage>
</organism>
<comment type="similarity">
    <text evidence="1">Belongs to the glycosyltransferase 2 family.</text>
</comment>
<keyword evidence="6" id="KW-1185">Reference proteome</keyword>
<evidence type="ECO:0000256" key="1">
    <source>
        <dbReference type="ARBA" id="ARBA00006739"/>
    </source>
</evidence>
<dbReference type="Pfam" id="PF00535">
    <property type="entry name" value="Glycos_transf_2"/>
    <property type="match status" value="1"/>
</dbReference>
<dbReference type="PANTHER" id="PTHR43179:SF12">
    <property type="entry name" value="GALACTOFURANOSYLTRANSFERASE GLFT2"/>
    <property type="match status" value="1"/>
</dbReference>
<dbReference type="InterPro" id="IPR029044">
    <property type="entry name" value="Nucleotide-diphossugar_trans"/>
</dbReference>
<dbReference type="OrthoDB" id="9771846at2"/>
<gene>
    <name evidence="5" type="ORF">E2L08_02400</name>
</gene>
<protein>
    <submittedName>
        <fullName evidence="5">Glycosyltransferase</fullName>
    </submittedName>
</protein>
<evidence type="ECO:0000313" key="6">
    <source>
        <dbReference type="Proteomes" id="UP000295701"/>
    </source>
</evidence>
<proteinExistence type="inferred from homology"/>
<dbReference type="AlphaFoldDB" id="A0A4R6ANK5"/>
<dbReference type="GO" id="GO:0016757">
    <property type="term" value="F:glycosyltransferase activity"/>
    <property type="evidence" value="ECO:0007669"/>
    <property type="project" value="UniProtKB-KW"/>
</dbReference>
<dbReference type="Proteomes" id="UP000295701">
    <property type="component" value="Unassembled WGS sequence"/>
</dbReference>
<dbReference type="InterPro" id="IPR001173">
    <property type="entry name" value="Glyco_trans_2-like"/>
</dbReference>
<dbReference type="SUPFAM" id="SSF53756">
    <property type="entry name" value="UDP-Glycosyltransferase/glycogen phosphorylase"/>
    <property type="match status" value="1"/>
</dbReference>
<accession>A0A4R6ANK5</accession>
<evidence type="ECO:0000256" key="3">
    <source>
        <dbReference type="ARBA" id="ARBA00022679"/>
    </source>
</evidence>
<evidence type="ECO:0000259" key="4">
    <source>
        <dbReference type="Pfam" id="PF00535"/>
    </source>
</evidence>